<reference evidence="20 21" key="1">
    <citation type="submission" date="2020-08" db="EMBL/GenBank/DDBJ databases">
        <title>Genomic Encyclopedia of Type Strains, Phase IV (KMG-IV): sequencing the most valuable type-strain genomes for metagenomic binning, comparative biology and taxonomic classification.</title>
        <authorList>
            <person name="Goeker M."/>
        </authorList>
    </citation>
    <scope>NUCLEOTIDE SEQUENCE [LARGE SCALE GENOMIC DNA]</scope>
    <source>
        <strain evidence="20 21">DSM 100044</strain>
    </source>
</reference>
<keyword evidence="13 19" id="KW-1133">Transmembrane helix</keyword>
<feature type="transmembrane region" description="Helical" evidence="19">
    <location>
        <begin position="251"/>
        <end position="272"/>
    </location>
</feature>
<evidence type="ECO:0000256" key="1">
    <source>
        <dbReference type="ARBA" id="ARBA00001698"/>
    </source>
</evidence>
<dbReference type="AlphaFoldDB" id="A0A7W9EVG8"/>
<dbReference type="Proteomes" id="UP000546200">
    <property type="component" value="Unassembled WGS sequence"/>
</dbReference>
<evidence type="ECO:0000313" key="21">
    <source>
        <dbReference type="Proteomes" id="UP000546200"/>
    </source>
</evidence>
<sequence>MTDTPPGSPVPARSSGLAVRTVAGIGMVAVAIVALAIGGYLFWLLCVVAGLFMMAEWSDLHGIAPRQKRLAQYSLFVSLALMSPPPGAGPHFFVLGVLAGAAFFIVIVTARRELAAGTIYVGLPILSLLLLRHQHEGIVWTLWALSLVWATDIGAYFAGRTIGGPKLAPKLSPSKTWAGLIGGVVLASALGAGFHAFYGLPLRMTLATPALAVLAQGGDLFESSLKRRAGVKDSGNILPGHGGVLDRLDGVVPVAPVAAFLAVAVPWLYTYAPW</sequence>
<keyword evidence="17" id="KW-1208">Phospholipid metabolism</keyword>
<name>A0A7W9EVG8_9SPHN</name>
<evidence type="ECO:0000256" key="12">
    <source>
        <dbReference type="ARBA" id="ARBA00022695"/>
    </source>
</evidence>
<gene>
    <name evidence="20" type="ORF">FHS94_001533</name>
</gene>
<dbReference type="GO" id="GO:0004605">
    <property type="term" value="F:phosphatidate cytidylyltransferase activity"/>
    <property type="evidence" value="ECO:0007669"/>
    <property type="project" value="UniProtKB-EC"/>
</dbReference>
<evidence type="ECO:0000256" key="6">
    <source>
        <dbReference type="ARBA" id="ARBA00012487"/>
    </source>
</evidence>
<evidence type="ECO:0000256" key="19">
    <source>
        <dbReference type="SAM" id="Phobius"/>
    </source>
</evidence>
<keyword evidence="16" id="KW-0594">Phospholipid biosynthesis</keyword>
<evidence type="ECO:0000256" key="3">
    <source>
        <dbReference type="ARBA" id="ARBA00005119"/>
    </source>
</evidence>
<dbReference type="PANTHER" id="PTHR46382:SF1">
    <property type="entry name" value="PHOSPHATIDATE CYTIDYLYLTRANSFERASE"/>
    <property type="match status" value="1"/>
</dbReference>
<evidence type="ECO:0000256" key="8">
    <source>
        <dbReference type="ARBA" id="ARBA00022475"/>
    </source>
</evidence>
<evidence type="ECO:0000256" key="10">
    <source>
        <dbReference type="ARBA" id="ARBA00022679"/>
    </source>
</evidence>
<comment type="catalytic activity">
    <reaction evidence="1 18">
        <text>a 1,2-diacyl-sn-glycero-3-phosphate + CTP + H(+) = a CDP-1,2-diacyl-sn-glycerol + diphosphate</text>
        <dbReference type="Rhea" id="RHEA:16229"/>
        <dbReference type="ChEBI" id="CHEBI:15378"/>
        <dbReference type="ChEBI" id="CHEBI:33019"/>
        <dbReference type="ChEBI" id="CHEBI:37563"/>
        <dbReference type="ChEBI" id="CHEBI:58332"/>
        <dbReference type="ChEBI" id="CHEBI:58608"/>
        <dbReference type="EC" id="2.7.7.41"/>
    </reaction>
</comment>
<keyword evidence="15 19" id="KW-0472">Membrane</keyword>
<evidence type="ECO:0000256" key="17">
    <source>
        <dbReference type="ARBA" id="ARBA00023264"/>
    </source>
</evidence>
<evidence type="ECO:0000256" key="11">
    <source>
        <dbReference type="ARBA" id="ARBA00022692"/>
    </source>
</evidence>
<dbReference type="Pfam" id="PF01148">
    <property type="entry name" value="CTP_transf_1"/>
    <property type="match status" value="1"/>
</dbReference>
<accession>A0A7W9EVG8</accession>
<dbReference type="EC" id="2.7.7.41" evidence="6 18"/>
<dbReference type="GO" id="GO:0016024">
    <property type="term" value="P:CDP-diacylglycerol biosynthetic process"/>
    <property type="evidence" value="ECO:0007669"/>
    <property type="project" value="UniProtKB-UniPathway"/>
</dbReference>
<keyword evidence="10 18" id="KW-0808">Transferase</keyword>
<keyword evidence="9" id="KW-0444">Lipid biosynthesis</keyword>
<evidence type="ECO:0000256" key="15">
    <source>
        <dbReference type="ARBA" id="ARBA00023136"/>
    </source>
</evidence>
<comment type="subcellular location">
    <subcellularLocation>
        <location evidence="2">Cell membrane</location>
        <topology evidence="2">Multi-pass membrane protein</topology>
    </subcellularLocation>
</comment>
<evidence type="ECO:0000256" key="13">
    <source>
        <dbReference type="ARBA" id="ARBA00022989"/>
    </source>
</evidence>
<keyword evidence="12 18" id="KW-0548">Nucleotidyltransferase</keyword>
<dbReference type="RefSeq" id="WP_425506169.1">
    <property type="nucleotide sequence ID" value="NZ_JACIJK010000004.1"/>
</dbReference>
<protein>
    <recommendedName>
        <fullName evidence="7 18">Phosphatidate cytidylyltransferase</fullName>
        <ecNumber evidence="6 18">2.7.7.41</ecNumber>
    </recommendedName>
</protein>
<feature type="transmembrane region" description="Helical" evidence="19">
    <location>
        <begin position="137"/>
        <end position="157"/>
    </location>
</feature>
<feature type="transmembrane region" description="Helical" evidence="19">
    <location>
        <begin position="88"/>
        <end position="107"/>
    </location>
</feature>
<keyword evidence="8" id="KW-1003">Cell membrane</keyword>
<dbReference type="EMBL" id="JACIJK010000004">
    <property type="protein sequence ID" value="MBB5714697.1"/>
    <property type="molecule type" value="Genomic_DNA"/>
</dbReference>
<evidence type="ECO:0000256" key="18">
    <source>
        <dbReference type="RuleBase" id="RU003938"/>
    </source>
</evidence>
<feature type="transmembrane region" description="Helical" evidence="19">
    <location>
        <begin position="177"/>
        <end position="198"/>
    </location>
</feature>
<comment type="pathway">
    <text evidence="4">Lipid metabolism.</text>
</comment>
<dbReference type="PROSITE" id="PS01315">
    <property type="entry name" value="CDS"/>
    <property type="match status" value="1"/>
</dbReference>
<dbReference type="GO" id="GO:0005886">
    <property type="term" value="C:plasma membrane"/>
    <property type="evidence" value="ECO:0007669"/>
    <property type="project" value="UniProtKB-SubCell"/>
</dbReference>
<evidence type="ECO:0000256" key="9">
    <source>
        <dbReference type="ARBA" id="ARBA00022516"/>
    </source>
</evidence>
<dbReference type="UniPathway" id="UPA00557">
    <property type="reaction ID" value="UER00614"/>
</dbReference>
<feature type="transmembrane region" description="Helical" evidence="19">
    <location>
        <begin position="22"/>
        <end position="55"/>
    </location>
</feature>
<dbReference type="PANTHER" id="PTHR46382">
    <property type="entry name" value="PHOSPHATIDATE CYTIDYLYLTRANSFERASE"/>
    <property type="match status" value="1"/>
</dbReference>
<evidence type="ECO:0000256" key="14">
    <source>
        <dbReference type="ARBA" id="ARBA00023098"/>
    </source>
</evidence>
<evidence type="ECO:0000256" key="5">
    <source>
        <dbReference type="ARBA" id="ARBA00010185"/>
    </source>
</evidence>
<comment type="similarity">
    <text evidence="5 18">Belongs to the CDS family.</text>
</comment>
<keyword evidence="11 18" id="KW-0812">Transmembrane</keyword>
<evidence type="ECO:0000256" key="16">
    <source>
        <dbReference type="ARBA" id="ARBA00023209"/>
    </source>
</evidence>
<feature type="transmembrane region" description="Helical" evidence="19">
    <location>
        <begin position="114"/>
        <end position="131"/>
    </location>
</feature>
<proteinExistence type="inferred from homology"/>
<keyword evidence="21" id="KW-1185">Reference proteome</keyword>
<comment type="caution">
    <text evidence="20">The sequence shown here is derived from an EMBL/GenBank/DDBJ whole genome shotgun (WGS) entry which is preliminary data.</text>
</comment>
<evidence type="ECO:0000256" key="4">
    <source>
        <dbReference type="ARBA" id="ARBA00005189"/>
    </source>
</evidence>
<keyword evidence="14" id="KW-0443">Lipid metabolism</keyword>
<evidence type="ECO:0000313" key="20">
    <source>
        <dbReference type="EMBL" id="MBB5714697.1"/>
    </source>
</evidence>
<comment type="pathway">
    <text evidence="3 18">Phospholipid metabolism; CDP-diacylglycerol biosynthesis; CDP-diacylglycerol from sn-glycerol 3-phosphate: step 3/3.</text>
</comment>
<dbReference type="InterPro" id="IPR000374">
    <property type="entry name" value="PC_trans"/>
</dbReference>
<organism evidence="20 21">
    <name type="scientific">Sphingomonas aerophila</name>
    <dbReference type="NCBI Taxonomy" id="1344948"/>
    <lineage>
        <taxon>Bacteria</taxon>
        <taxon>Pseudomonadati</taxon>
        <taxon>Pseudomonadota</taxon>
        <taxon>Alphaproteobacteria</taxon>
        <taxon>Sphingomonadales</taxon>
        <taxon>Sphingomonadaceae</taxon>
        <taxon>Sphingomonas</taxon>
    </lineage>
</organism>
<evidence type="ECO:0000256" key="2">
    <source>
        <dbReference type="ARBA" id="ARBA00004651"/>
    </source>
</evidence>
<evidence type="ECO:0000256" key="7">
    <source>
        <dbReference type="ARBA" id="ARBA00019373"/>
    </source>
</evidence>